<dbReference type="Gene3D" id="2.60.120.10">
    <property type="entry name" value="Jelly Rolls"/>
    <property type="match status" value="1"/>
</dbReference>
<proteinExistence type="predicted"/>
<gene>
    <name evidence="2" type="ORF">ACFFIX_24785</name>
</gene>
<evidence type="ECO:0000313" key="3">
    <source>
        <dbReference type="Proteomes" id="UP001589854"/>
    </source>
</evidence>
<comment type="caution">
    <text evidence="2">The sequence shown here is derived from an EMBL/GenBank/DDBJ whole genome shotgun (WGS) entry which is preliminary data.</text>
</comment>
<dbReference type="InterPro" id="IPR013096">
    <property type="entry name" value="Cupin_2"/>
</dbReference>
<dbReference type="SUPFAM" id="SSF51182">
    <property type="entry name" value="RmlC-like cupins"/>
    <property type="match status" value="1"/>
</dbReference>
<accession>A0ABV6GLI2</accession>
<dbReference type="InterPro" id="IPR052535">
    <property type="entry name" value="Bacilysin_H2HPP_isomerase"/>
</dbReference>
<dbReference type="PIRSF" id="PIRSF029883">
    <property type="entry name" value="KdgF"/>
    <property type="match status" value="1"/>
</dbReference>
<keyword evidence="3" id="KW-1185">Reference proteome</keyword>
<dbReference type="PANTHER" id="PTHR40112">
    <property type="entry name" value="H2HPP ISOMERASE"/>
    <property type="match status" value="1"/>
</dbReference>
<dbReference type="PANTHER" id="PTHR40112:SF1">
    <property type="entry name" value="H2HPP ISOMERASE"/>
    <property type="match status" value="1"/>
</dbReference>
<name>A0ABV6GLI2_9BACI</name>
<dbReference type="Pfam" id="PF07883">
    <property type="entry name" value="Cupin_2"/>
    <property type="match status" value="1"/>
</dbReference>
<dbReference type="EMBL" id="JBHLVO010000038">
    <property type="protein sequence ID" value="MFC0274550.1"/>
    <property type="molecule type" value="Genomic_DNA"/>
</dbReference>
<evidence type="ECO:0000313" key="2">
    <source>
        <dbReference type="EMBL" id="MFC0274550.1"/>
    </source>
</evidence>
<organism evidence="2 3">
    <name type="scientific">Metabacillus herbersteinensis</name>
    <dbReference type="NCBI Taxonomy" id="283816"/>
    <lineage>
        <taxon>Bacteria</taxon>
        <taxon>Bacillati</taxon>
        <taxon>Bacillota</taxon>
        <taxon>Bacilli</taxon>
        <taxon>Bacillales</taxon>
        <taxon>Bacillaceae</taxon>
        <taxon>Metabacillus</taxon>
    </lineage>
</organism>
<dbReference type="InterPro" id="IPR011051">
    <property type="entry name" value="RmlC_Cupin_sf"/>
</dbReference>
<dbReference type="RefSeq" id="WP_378938911.1">
    <property type="nucleotide sequence ID" value="NZ_JBHLVO010000038.1"/>
</dbReference>
<dbReference type="CDD" id="cd02238">
    <property type="entry name" value="cupin_KdgF"/>
    <property type="match status" value="1"/>
</dbReference>
<evidence type="ECO:0000259" key="1">
    <source>
        <dbReference type="Pfam" id="PF07883"/>
    </source>
</evidence>
<feature type="domain" description="Cupin type-2" evidence="1">
    <location>
        <begin position="17"/>
        <end position="83"/>
    </location>
</feature>
<dbReference type="InterPro" id="IPR025499">
    <property type="entry name" value="KdgF"/>
</dbReference>
<sequence length="92" mass="10403">MVTREILSSTGSVMLVRVQLAAGFKGDVDQHPEEQLSYIEKGAVEFEVNGEKRTLREGDTQYIPSNVEHQVKVIEECVILDVFTPIRRDLLT</sequence>
<reference evidence="2 3" key="1">
    <citation type="submission" date="2024-09" db="EMBL/GenBank/DDBJ databases">
        <authorList>
            <person name="Sun Q."/>
            <person name="Mori K."/>
        </authorList>
    </citation>
    <scope>NUCLEOTIDE SEQUENCE [LARGE SCALE GENOMIC DNA]</scope>
    <source>
        <strain evidence="2 3">CCM 7228</strain>
    </source>
</reference>
<protein>
    <submittedName>
        <fullName evidence="2">Cupin domain-containing protein</fullName>
    </submittedName>
</protein>
<dbReference type="Proteomes" id="UP001589854">
    <property type="component" value="Unassembled WGS sequence"/>
</dbReference>
<dbReference type="InterPro" id="IPR014710">
    <property type="entry name" value="RmlC-like_jellyroll"/>
</dbReference>